<sequence>MPIASHDRNGEFTEEDYKHDEDLMKDDDFWK</sequence>
<proteinExistence type="predicted"/>
<accession>A0A8S5LJS1</accession>
<name>A0A8S5LJS1_9CAUD</name>
<organism evidence="1">
    <name type="scientific">Myoviridae sp. ct6F13</name>
    <dbReference type="NCBI Taxonomy" id="2827602"/>
    <lineage>
        <taxon>Viruses</taxon>
        <taxon>Duplodnaviria</taxon>
        <taxon>Heunggongvirae</taxon>
        <taxon>Uroviricota</taxon>
        <taxon>Caudoviricetes</taxon>
    </lineage>
</organism>
<evidence type="ECO:0000313" key="1">
    <source>
        <dbReference type="EMBL" id="DAD70080.1"/>
    </source>
</evidence>
<reference evidence="1" key="1">
    <citation type="journal article" date="2021" name="Proc. Natl. Acad. Sci. U.S.A.">
        <title>A Catalog of Tens of Thousands of Viruses from Human Metagenomes Reveals Hidden Associations with Chronic Diseases.</title>
        <authorList>
            <person name="Tisza M.J."/>
            <person name="Buck C.B."/>
        </authorList>
    </citation>
    <scope>NUCLEOTIDE SEQUENCE</scope>
    <source>
        <strain evidence="1">Ct6F13</strain>
    </source>
</reference>
<protein>
    <submittedName>
        <fullName evidence="1">Uncharacterized protein</fullName>
    </submittedName>
</protein>
<dbReference type="EMBL" id="BK015859">
    <property type="protein sequence ID" value="DAD70080.1"/>
    <property type="molecule type" value="Genomic_DNA"/>
</dbReference>